<dbReference type="EMBL" id="JACRUO010000002">
    <property type="protein sequence ID" value="MBD3690148.1"/>
    <property type="molecule type" value="Genomic_DNA"/>
</dbReference>
<keyword evidence="9" id="KW-1185">Reference proteome</keyword>
<evidence type="ECO:0000313" key="8">
    <source>
        <dbReference type="EMBL" id="MBD3690148.1"/>
    </source>
</evidence>
<dbReference type="Proteomes" id="UP000627538">
    <property type="component" value="Unassembled WGS sequence"/>
</dbReference>
<dbReference type="GO" id="GO:0016020">
    <property type="term" value="C:membrane"/>
    <property type="evidence" value="ECO:0007669"/>
    <property type="project" value="UniProtKB-SubCell"/>
</dbReference>
<protein>
    <submittedName>
        <fullName evidence="8">Cytochrome c biogenesis protein ResB</fullName>
    </submittedName>
</protein>
<proteinExistence type="predicted"/>
<dbReference type="PANTHER" id="PTHR31566:SF0">
    <property type="entry name" value="CYTOCHROME C BIOGENESIS PROTEIN CCS1, CHLOROPLASTIC"/>
    <property type="match status" value="1"/>
</dbReference>
<dbReference type="InterPro" id="IPR007816">
    <property type="entry name" value="ResB-like_domain"/>
</dbReference>
<name>A0A8I0GCB8_9ACTO</name>
<gene>
    <name evidence="8" type="ORF">H8R10_07905</name>
</gene>
<dbReference type="RefSeq" id="WP_191072237.1">
    <property type="nucleotide sequence ID" value="NZ_CP060506.1"/>
</dbReference>
<accession>A0A8I0GCB8</accession>
<feature type="transmembrane region" description="Helical" evidence="6">
    <location>
        <begin position="179"/>
        <end position="204"/>
    </location>
</feature>
<comment type="subcellular location">
    <subcellularLocation>
        <location evidence="1">Membrane</location>
        <topology evidence="1">Multi-pass membrane protein</topology>
    </subcellularLocation>
</comment>
<feature type="transmembrane region" description="Helical" evidence="6">
    <location>
        <begin position="21"/>
        <end position="44"/>
    </location>
</feature>
<dbReference type="GO" id="GO:0017004">
    <property type="term" value="P:cytochrome complex assembly"/>
    <property type="evidence" value="ECO:0007669"/>
    <property type="project" value="UniProtKB-KW"/>
</dbReference>
<evidence type="ECO:0000256" key="4">
    <source>
        <dbReference type="ARBA" id="ARBA00022989"/>
    </source>
</evidence>
<evidence type="ECO:0000313" key="9">
    <source>
        <dbReference type="Proteomes" id="UP000627538"/>
    </source>
</evidence>
<evidence type="ECO:0000259" key="7">
    <source>
        <dbReference type="Pfam" id="PF05140"/>
    </source>
</evidence>
<keyword evidence="2 6" id="KW-0812">Transmembrane</keyword>
<dbReference type="PANTHER" id="PTHR31566">
    <property type="entry name" value="CYTOCHROME C BIOGENESIS PROTEIN CCS1, CHLOROPLASTIC"/>
    <property type="match status" value="1"/>
</dbReference>
<keyword evidence="3" id="KW-0201">Cytochrome c-type biogenesis</keyword>
<organism evidence="8 9">
    <name type="scientific">Nanchangia anserum</name>
    <dbReference type="NCBI Taxonomy" id="2692125"/>
    <lineage>
        <taxon>Bacteria</taxon>
        <taxon>Bacillati</taxon>
        <taxon>Actinomycetota</taxon>
        <taxon>Actinomycetes</taxon>
        <taxon>Actinomycetales</taxon>
        <taxon>Actinomycetaceae</taxon>
        <taxon>Nanchangia</taxon>
    </lineage>
</organism>
<dbReference type="InterPro" id="IPR023494">
    <property type="entry name" value="Cyt_c_bgen_Ccs1/CcsB/ResB"/>
</dbReference>
<dbReference type="Pfam" id="PF05140">
    <property type="entry name" value="ResB"/>
    <property type="match status" value="1"/>
</dbReference>
<sequence length="496" mass="53951">MARPRSRSPLARFARSVYAFFYNKKVGVVLILLMAVATLLGTLITQAPDGVLDSPDSRAAFLAEMQGRYGGWTKPLMWLGAFSIYTSPIFLVLSALLALSILACTLHRLPQLWRKTMRPRTRVSARFFTRAQYQGQVPTRESIEASVEATRAALRRKHYRVVDVEGDGPRALYADRFRFGPFGTVAAHAAFIIIIAALVISNLWGIDKTLSIPIGTSQPVGYGTGYSVTATSFTDSYDTQGRPTDYVSHILLRDNHGHTLAEQDVRVNTPLRYDGYKFHQASYGFAALVRLTRDGKELYSGGVTLTSQSNDGLFQFGTLDVPGAAREGEPHTVIIATPASGQHVPDVASGQALVRVLGPNGDDNVLGEEVLDRGTSTTIAGLTVSFDRESAFTGITVRRDPGAIWMWLGSILLVVGMAATFGLRHRRVWVRVVPGAEAADRDGTGRITKARTVIEIASADTADTAFERQFAALVADIDTRLTSARETPASSSIAER</sequence>
<evidence type="ECO:0000256" key="6">
    <source>
        <dbReference type="SAM" id="Phobius"/>
    </source>
</evidence>
<keyword evidence="4 6" id="KW-1133">Transmembrane helix</keyword>
<feature type="domain" description="ResB-like" evidence="7">
    <location>
        <begin position="25"/>
        <end position="470"/>
    </location>
</feature>
<comment type="caution">
    <text evidence="8">The sequence shown here is derived from an EMBL/GenBank/DDBJ whole genome shotgun (WGS) entry which is preliminary data.</text>
</comment>
<feature type="transmembrane region" description="Helical" evidence="6">
    <location>
        <begin position="82"/>
        <end position="106"/>
    </location>
</feature>
<evidence type="ECO:0000256" key="3">
    <source>
        <dbReference type="ARBA" id="ARBA00022748"/>
    </source>
</evidence>
<feature type="transmembrane region" description="Helical" evidence="6">
    <location>
        <begin position="404"/>
        <end position="423"/>
    </location>
</feature>
<dbReference type="AlphaFoldDB" id="A0A8I0GCB8"/>
<evidence type="ECO:0000256" key="2">
    <source>
        <dbReference type="ARBA" id="ARBA00022692"/>
    </source>
</evidence>
<evidence type="ECO:0000256" key="5">
    <source>
        <dbReference type="ARBA" id="ARBA00023136"/>
    </source>
</evidence>
<keyword evidence="5 6" id="KW-0472">Membrane</keyword>
<reference evidence="8 9" key="1">
    <citation type="submission" date="2020-08" db="EMBL/GenBank/DDBJ databases">
        <title>Winkia gen. nov., sp. nov., isolated from faeces of the Anser albifrons in China.</title>
        <authorList>
            <person name="Liu Q."/>
        </authorList>
    </citation>
    <scope>NUCLEOTIDE SEQUENCE [LARGE SCALE GENOMIC DNA]</scope>
    <source>
        <strain evidence="8 9">C62</strain>
    </source>
</reference>
<evidence type="ECO:0000256" key="1">
    <source>
        <dbReference type="ARBA" id="ARBA00004141"/>
    </source>
</evidence>